<dbReference type="Proteomes" id="UP000186817">
    <property type="component" value="Unassembled WGS sequence"/>
</dbReference>
<dbReference type="OrthoDB" id="415290at2759"/>
<sequence>MKRSAEDAFGTGVFQPTGAAMLDPKAYFAQWQAAAQQAATIPQLSPEEDTEQDAVLHQVSSLSAVRCAAHVKEKGQNFTSLVAIEALCTMATKSSFKLREDLFRQPHVKALCKKIQELLSQPPPALDLRDLSRAAEALAKFPEEARGNAAMSMGAIANSMSQLNTSDWSADTASKLLWSLARCGDGEEIRKNKHVVSHVVKELVRDKGRRIQELSYDGLVHLLWAVAKARIQKRGVDRQTVHTQESDNFLFQLTSRRICDEIDRIPVTLLADVVQIHHEIGIKNERLFRAICPKIVSKQKELREDQMAKCIKAYTRFMIPLKEQAQGFRTMAVVQKGDFLRPSDKPKPQGKKTYEKPQALYPDTQLHAK</sequence>
<feature type="region of interest" description="Disordered" evidence="1">
    <location>
        <begin position="339"/>
        <end position="369"/>
    </location>
</feature>
<dbReference type="EMBL" id="LSRX01000648">
    <property type="protein sequence ID" value="OLP91805.1"/>
    <property type="molecule type" value="Genomic_DNA"/>
</dbReference>
<name>A0A1Q9D9J4_SYMMI</name>
<accession>A0A1Q9D9J4</accession>
<reference evidence="2 3" key="1">
    <citation type="submission" date="2016-02" db="EMBL/GenBank/DDBJ databases">
        <title>Genome analysis of coral dinoflagellate symbionts highlights evolutionary adaptations to a symbiotic lifestyle.</title>
        <authorList>
            <person name="Aranda M."/>
            <person name="Li Y."/>
            <person name="Liew Y.J."/>
            <person name="Baumgarten S."/>
            <person name="Simakov O."/>
            <person name="Wilson M."/>
            <person name="Piel J."/>
            <person name="Ashoor H."/>
            <person name="Bougouffa S."/>
            <person name="Bajic V.B."/>
            <person name="Ryu T."/>
            <person name="Ravasi T."/>
            <person name="Bayer T."/>
            <person name="Micklem G."/>
            <person name="Kim H."/>
            <person name="Bhak J."/>
            <person name="Lajeunesse T.C."/>
            <person name="Voolstra C.R."/>
        </authorList>
    </citation>
    <scope>NUCLEOTIDE SEQUENCE [LARGE SCALE GENOMIC DNA]</scope>
    <source>
        <strain evidence="2 3">CCMP2467</strain>
    </source>
</reference>
<protein>
    <submittedName>
        <fullName evidence="2">Uncharacterized protein</fullName>
    </submittedName>
</protein>
<feature type="compositionally biased region" description="Basic and acidic residues" evidence="1">
    <location>
        <begin position="339"/>
        <end position="355"/>
    </location>
</feature>
<dbReference type="AlphaFoldDB" id="A0A1Q9D9J4"/>
<organism evidence="2 3">
    <name type="scientific">Symbiodinium microadriaticum</name>
    <name type="common">Dinoflagellate</name>
    <name type="synonym">Zooxanthella microadriatica</name>
    <dbReference type="NCBI Taxonomy" id="2951"/>
    <lineage>
        <taxon>Eukaryota</taxon>
        <taxon>Sar</taxon>
        <taxon>Alveolata</taxon>
        <taxon>Dinophyceae</taxon>
        <taxon>Suessiales</taxon>
        <taxon>Symbiodiniaceae</taxon>
        <taxon>Symbiodinium</taxon>
    </lineage>
</organism>
<keyword evidence="3" id="KW-1185">Reference proteome</keyword>
<proteinExistence type="predicted"/>
<evidence type="ECO:0000256" key="1">
    <source>
        <dbReference type="SAM" id="MobiDB-lite"/>
    </source>
</evidence>
<evidence type="ECO:0000313" key="3">
    <source>
        <dbReference type="Proteomes" id="UP000186817"/>
    </source>
</evidence>
<evidence type="ECO:0000313" key="2">
    <source>
        <dbReference type="EMBL" id="OLP91805.1"/>
    </source>
</evidence>
<comment type="caution">
    <text evidence="2">The sequence shown here is derived from an EMBL/GenBank/DDBJ whole genome shotgun (WGS) entry which is preliminary data.</text>
</comment>
<gene>
    <name evidence="2" type="ORF">AK812_SmicGene26433</name>
</gene>